<name>A0A7M7KC11_VARDE</name>
<proteinExistence type="inferred from homology"/>
<keyword evidence="2" id="KW-0520">NAD</keyword>
<dbReference type="SUPFAM" id="SSF53720">
    <property type="entry name" value="ALDH-like"/>
    <property type="match status" value="2"/>
</dbReference>
<evidence type="ECO:0000256" key="2">
    <source>
        <dbReference type="ARBA" id="ARBA00023027"/>
    </source>
</evidence>
<dbReference type="Pfam" id="PF00171">
    <property type="entry name" value="Aldedh"/>
    <property type="match status" value="1"/>
</dbReference>
<dbReference type="KEGG" id="vde:111251881"/>
<dbReference type="RefSeq" id="XP_022664694.1">
    <property type="nucleotide sequence ID" value="XM_022808959.1"/>
</dbReference>
<dbReference type="OMA" id="GDGAPWC"/>
<feature type="domain" description="Aldehyde dehydrogenase" evidence="3">
    <location>
        <begin position="476"/>
        <end position="670"/>
    </location>
</feature>
<dbReference type="InterPro" id="IPR016162">
    <property type="entry name" value="Ald_DH_N"/>
</dbReference>
<dbReference type="Proteomes" id="UP000594260">
    <property type="component" value="Unplaced"/>
</dbReference>
<dbReference type="PANTHER" id="PTHR43720:SF2">
    <property type="entry name" value="2-AMINOMUCONIC SEMIALDEHYDE DEHYDROGENASE"/>
    <property type="match status" value="1"/>
</dbReference>
<keyword evidence="5" id="KW-1185">Reference proteome</keyword>
<comment type="similarity">
    <text evidence="1">Belongs to the aldehyde dehydrogenase family.</text>
</comment>
<evidence type="ECO:0000313" key="5">
    <source>
        <dbReference type="Proteomes" id="UP000594260"/>
    </source>
</evidence>
<dbReference type="EnsemblMetazoa" id="XM_022808959">
    <property type="protein sequence ID" value="XP_022664694"/>
    <property type="gene ID" value="LOC111251881"/>
</dbReference>
<accession>A0A7M7KC11</accession>
<dbReference type="Gene3D" id="3.40.605.10">
    <property type="entry name" value="Aldehyde Dehydrogenase, Chain A, domain 1"/>
    <property type="match status" value="2"/>
</dbReference>
<dbReference type="InterPro" id="IPR015590">
    <property type="entry name" value="Aldehyde_DH_dom"/>
</dbReference>
<evidence type="ECO:0000313" key="4">
    <source>
        <dbReference type="EnsemblMetazoa" id="XP_022664694"/>
    </source>
</evidence>
<dbReference type="InParanoid" id="A0A7M7KC11"/>
<dbReference type="GO" id="GO:0016620">
    <property type="term" value="F:oxidoreductase activity, acting on the aldehyde or oxo group of donors, NAD or NADP as acceptor"/>
    <property type="evidence" value="ECO:0007669"/>
    <property type="project" value="TreeGrafter"/>
</dbReference>
<protein>
    <recommendedName>
        <fullName evidence="3">Aldehyde dehydrogenase domain-containing protein</fullName>
    </recommendedName>
</protein>
<dbReference type="PANTHER" id="PTHR43720">
    <property type="entry name" value="2-AMINOMUCONIC SEMIALDEHYDE DEHYDROGENASE"/>
    <property type="match status" value="1"/>
</dbReference>
<evidence type="ECO:0000259" key="3">
    <source>
        <dbReference type="Pfam" id="PF00171"/>
    </source>
</evidence>
<dbReference type="OrthoDB" id="310895at2759"/>
<reference evidence="4" key="1">
    <citation type="submission" date="2021-01" db="UniProtKB">
        <authorList>
            <consortium name="EnsemblMetazoa"/>
        </authorList>
    </citation>
    <scope>IDENTIFICATION</scope>
</reference>
<dbReference type="GeneID" id="111251881"/>
<dbReference type="AlphaFoldDB" id="A0A7M7KC11"/>
<dbReference type="InterPro" id="IPR016161">
    <property type="entry name" value="Ald_DH/histidinol_DH"/>
</dbReference>
<sequence>MVQMAKVRELFENMQLSDNEHERPAIIQQWLSKRGNVVSSFAVGISNTCWSCTDVTTECGLRYQVAYGSQHLLDQVLKMAPKAQQEWLNIDPEEKTQAIYAVARNFQKHVALFSTAEAVSFPFKRLEKCRGAYATNAIEYLYSTAARRCSGKILPRCSAVIVIQGSDSYPMNLIAEWRIGEAWSAHTPVVLAVSPSNCLPALIFSDICLVAGFPANFLNVVILRDSDLGKLQPITGTVMLSLEKSRPSMSTCIIAEGADIGSAVNGVMEMLSDCWGMKNYLGIMVYIQDCIQSRVMKALKAQMGSLKIAKSNFAKTADLVAHSDVQIIKAAHIPQKTKNTAPTVYIQGFRTIKEVASLASVDPLHSEYLSIWTEYVARAVEIAERIYGFRYIWINGQNHFYNNPTFLKELYFPSGKMDLSEKISFSPPPIPNVELEHVFSNVDCTLKLYYDGGQKHAESQTCYPVFERISSTDRAAKILAYVPAAGPKDACNAVEAALKAFPGWSSKSAFSRLQIIYFFGENLNQRKDDFIEKLSRNTGHSDCAQELQESIDAIFKWASYRDTDVEGFCDIFQVSSPGMKLYSSQEPHGVIAIICPPIKVMRSLVTLLISAISIGNTVVIVVPEEYPIAPLMLAQVIDTSDIPAGVINILSGNTNSLLTTLAAHVDVKALWCWANRRCEQANEGCEKSEKRSVWWFNINPKNPVDVWPDKELDSYRGNKKYVWLPCLSVFSN</sequence>
<organism evidence="4 5">
    <name type="scientific">Varroa destructor</name>
    <name type="common">Honeybee mite</name>
    <dbReference type="NCBI Taxonomy" id="109461"/>
    <lineage>
        <taxon>Eukaryota</taxon>
        <taxon>Metazoa</taxon>
        <taxon>Ecdysozoa</taxon>
        <taxon>Arthropoda</taxon>
        <taxon>Chelicerata</taxon>
        <taxon>Arachnida</taxon>
        <taxon>Acari</taxon>
        <taxon>Parasitiformes</taxon>
        <taxon>Mesostigmata</taxon>
        <taxon>Gamasina</taxon>
        <taxon>Dermanyssoidea</taxon>
        <taxon>Varroidae</taxon>
        <taxon>Varroa</taxon>
    </lineage>
</organism>
<evidence type="ECO:0000256" key="1">
    <source>
        <dbReference type="ARBA" id="ARBA00009986"/>
    </source>
</evidence>